<protein>
    <submittedName>
        <fullName evidence="5">T9SS type A sorting domain-containing protein</fullName>
    </submittedName>
</protein>
<name>A0A842IS81_9FLAO</name>
<evidence type="ECO:0000313" key="5">
    <source>
        <dbReference type="EMBL" id="MBC2843738.1"/>
    </source>
</evidence>
<dbReference type="AlphaFoldDB" id="A0A842IS81"/>
<evidence type="ECO:0000256" key="1">
    <source>
        <dbReference type="ARBA" id="ARBA00022729"/>
    </source>
</evidence>
<dbReference type="InterPro" id="IPR026444">
    <property type="entry name" value="Secre_tail"/>
</dbReference>
<feature type="signal peptide" evidence="2">
    <location>
        <begin position="1"/>
        <end position="19"/>
    </location>
</feature>
<dbReference type="RefSeq" id="WP_185787454.1">
    <property type="nucleotide sequence ID" value="NZ_JACLCP010000001.1"/>
</dbReference>
<dbReference type="NCBIfam" id="TIGR04183">
    <property type="entry name" value="Por_Secre_tail"/>
    <property type="match status" value="1"/>
</dbReference>
<dbReference type="InterPro" id="IPR055875">
    <property type="entry name" value="DUF7452"/>
</dbReference>
<gene>
    <name evidence="5" type="ORF">H7F21_01445</name>
</gene>
<organism evidence="5 6">
    <name type="scientific">Winogradskyella flava</name>
    <dbReference type="NCBI Taxonomy" id="1884876"/>
    <lineage>
        <taxon>Bacteria</taxon>
        <taxon>Pseudomonadati</taxon>
        <taxon>Bacteroidota</taxon>
        <taxon>Flavobacteriia</taxon>
        <taxon>Flavobacteriales</taxon>
        <taxon>Flavobacteriaceae</taxon>
        <taxon>Winogradskyella</taxon>
    </lineage>
</organism>
<evidence type="ECO:0000256" key="2">
    <source>
        <dbReference type="SAM" id="SignalP"/>
    </source>
</evidence>
<proteinExistence type="predicted"/>
<accession>A0A842IS81</accession>
<sequence length="391" mass="43555">MKTITLISFLIILSHISQAQVGVKRHITDKGIPPIQNISVLNIPDINPDMVVIAKEVRNAQYGTDAIAGVVNPISVGYDALIGGHYIKYDDPNITMASGRIFNVIYAPRDTPGSQNGNFTHTAIANSIFPVAPYATVIDNPLTNNDDTWNLVSSKNVDDNEIFNDLPVNLNYNFYGSGEWVIRCQPSFNIPINAEYNIIGDTSSVYLYDHITTPQNVDEIVISVTEYAYFSSLSHPFLNNNPDAIVFAEPIIPEGSGSSFYFEHSLYYNSNTGSHEIHLDLDTFPGSGYNFPTNITFKIYAANETSLSTTDISIFENLKAYPNPTQHFFNIEAHNTISEVELFNILGQKLEIIKGNGTRNIQMDVAKYSYGYYFAKVKAGNQIETIRFVKN</sequence>
<dbReference type="Proteomes" id="UP000533900">
    <property type="component" value="Unassembled WGS sequence"/>
</dbReference>
<comment type="caution">
    <text evidence="5">The sequence shown here is derived from an EMBL/GenBank/DDBJ whole genome shotgun (WGS) entry which is preliminary data.</text>
</comment>
<evidence type="ECO:0000259" key="4">
    <source>
        <dbReference type="Pfam" id="PF24249"/>
    </source>
</evidence>
<dbReference type="EMBL" id="JACLCP010000001">
    <property type="protein sequence ID" value="MBC2843738.1"/>
    <property type="molecule type" value="Genomic_DNA"/>
</dbReference>
<dbReference type="Pfam" id="PF18962">
    <property type="entry name" value="Por_Secre_tail"/>
    <property type="match status" value="1"/>
</dbReference>
<evidence type="ECO:0000313" key="6">
    <source>
        <dbReference type="Proteomes" id="UP000533900"/>
    </source>
</evidence>
<keyword evidence="1 2" id="KW-0732">Signal</keyword>
<feature type="domain" description="Secretion system C-terminal sorting" evidence="3">
    <location>
        <begin position="321"/>
        <end position="384"/>
    </location>
</feature>
<feature type="domain" description="DUF7452" evidence="4">
    <location>
        <begin position="87"/>
        <end position="199"/>
    </location>
</feature>
<feature type="chain" id="PRO_5032874555" evidence="2">
    <location>
        <begin position="20"/>
        <end position="391"/>
    </location>
</feature>
<dbReference type="Pfam" id="PF24249">
    <property type="entry name" value="DUF7452"/>
    <property type="match status" value="1"/>
</dbReference>
<evidence type="ECO:0000259" key="3">
    <source>
        <dbReference type="Pfam" id="PF18962"/>
    </source>
</evidence>
<reference evidence="5" key="1">
    <citation type="submission" date="2020-08" db="EMBL/GenBank/DDBJ databases">
        <title>Winogradskyella ouciana sp. nov., isolated from the hadal seawater of the Mariana Trench.</title>
        <authorList>
            <person name="He X."/>
        </authorList>
    </citation>
    <scope>NUCLEOTIDE SEQUENCE [LARGE SCALE GENOMIC DNA]</scope>
    <source>
        <strain evidence="5">KCTC 52348</strain>
    </source>
</reference>
<keyword evidence="6" id="KW-1185">Reference proteome</keyword>